<dbReference type="PANTHER" id="PTHR15952">
    <property type="entry name" value="EXPORTIN-T/LOS1"/>
    <property type="match status" value="1"/>
</dbReference>
<keyword evidence="1" id="KW-0820">tRNA-binding</keyword>
<protein>
    <recommendedName>
        <fullName evidence="1">Exportin-T</fullName>
    </recommendedName>
    <alternativeName>
        <fullName evidence="1">Exportin(tRNA)</fullName>
    </alternativeName>
    <alternativeName>
        <fullName evidence="1">tRNA exportin</fullName>
    </alternativeName>
</protein>
<name>A0ABM0TU69_CAMSA</name>
<sequence>MRVVKLLKSKLVPFIDEILRNLQDTLSQLTTMNYASRELSGTEDGSHIFEAIGLIIGLEDVPAEKQSKYLSLLLTPLCQQIEAGVQQAKVANSEDFPVKIANIQFAIVAINALSKGFSERLVTGSRPGIGLMFKQVCIKIVLFPLINHVLLCNLSFNVFVLNATSTVDCI</sequence>
<evidence type="ECO:0000256" key="1">
    <source>
        <dbReference type="RuleBase" id="RU366037"/>
    </source>
</evidence>
<accession>A0ABM0TU69</accession>
<proteinExistence type="inferred from homology"/>
<keyword evidence="1" id="KW-0539">Nucleus</keyword>
<dbReference type="InterPro" id="IPR040017">
    <property type="entry name" value="XPOT"/>
</dbReference>
<reference evidence="4" key="2">
    <citation type="submission" date="2025-08" db="UniProtKB">
        <authorList>
            <consortium name="RefSeq"/>
        </authorList>
    </citation>
    <scope>IDENTIFICATION</scope>
    <source>
        <tissue evidence="4">Leaf</tissue>
    </source>
</reference>
<keyword evidence="1" id="KW-0963">Cytoplasm</keyword>
<keyword evidence="1" id="KW-0813">Transport</keyword>
<dbReference type="InterPro" id="IPR045546">
    <property type="entry name" value="Exportin-T_C"/>
</dbReference>
<dbReference type="Gene3D" id="1.25.10.10">
    <property type="entry name" value="Leucine-rich Repeat Variant"/>
    <property type="match status" value="1"/>
</dbReference>
<keyword evidence="3" id="KW-1185">Reference proteome</keyword>
<dbReference type="GeneID" id="104715822"/>
<comment type="subcellular location">
    <subcellularLocation>
        <location evidence="1">Nucleus</location>
    </subcellularLocation>
    <subcellularLocation>
        <location evidence="1">Cytoplasm</location>
    </subcellularLocation>
    <text evidence="1">Shuttles between the nucleus and the cytoplasm.</text>
</comment>
<dbReference type="Proteomes" id="UP000694864">
    <property type="component" value="Chromosome 9"/>
</dbReference>
<comment type="function">
    <text evidence="1">tRNA nucleus export receptor which facilitates tRNA translocation across the nuclear pore complex.</text>
</comment>
<evidence type="ECO:0000313" key="4">
    <source>
        <dbReference type="RefSeq" id="XP_010431496.1"/>
    </source>
</evidence>
<organism evidence="3 4">
    <name type="scientific">Camelina sativa</name>
    <name type="common">False flax</name>
    <name type="synonym">Myagrum sativum</name>
    <dbReference type="NCBI Taxonomy" id="90675"/>
    <lineage>
        <taxon>Eukaryota</taxon>
        <taxon>Viridiplantae</taxon>
        <taxon>Streptophyta</taxon>
        <taxon>Embryophyta</taxon>
        <taxon>Tracheophyta</taxon>
        <taxon>Spermatophyta</taxon>
        <taxon>Magnoliopsida</taxon>
        <taxon>eudicotyledons</taxon>
        <taxon>Gunneridae</taxon>
        <taxon>Pentapetalae</taxon>
        <taxon>rosids</taxon>
        <taxon>malvids</taxon>
        <taxon>Brassicales</taxon>
        <taxon>Brassicaceae</taxon>
        <taxon>Camelineae</taxon>
        <taxon>Camelina</taxon>
    </lineage>
</organism>
<gene>
    <name evidence="4" type="primary">LOC104715822</name>
</gene>
<dbReference type="PANTHER" id="PTHR15952:SF11">
    <property type="entry name" value="EXPORTIN-T"/>
    <property type="match status" value="1"/>
</dbReference>
<evidence type="ECO:0000313" key="3">
    <source>
        <dbReference type="Proteomes" id="UP000694864"/>
    </source>
</evidence>
<evidence type="ECO:0000259" key="2">
    <source>
        <dbReference type="Pfam" id="PF19282"/>
    </source>
</evidence>
<feature type="domain" description="Exportin-T C-terminal" evidence="2">
    <location>
        <begin position="2"/>
        <end position="122"/>
    </location>
</feature>
<comment type="similarity">
    <text evidence="1">Belongs to the exportin family.</text>
</comment>
<reference evidence="3" key="1">
    <citation type="journal article" date="2014" name="Nat. Commun.">
        <title>The emerging biofuel crop Camelina sativa retains a highly undifferentiated hexaploid genome structure.</title>
        <authorList>
            <person name="Kagale S."/>
            <person name="Koh C."/>
            <person name="Nixon J."/>
            <person name="Bollina V."/>
            <person name="Clarke W.E."/>
            <person name="Tuteja R."/>
            <person name="Spillane C."/>
            <person name="Robinson S.J."/>
            <person name="Links M.G."/>
            <person name="Clarke C."/>
            <person name="Higgins E.E."/>
            <person name="Huebert T."/>
            <person name="Sharpe A.G."/>
            <person name="Parkin I.A."/>
        </authorList>
    </citation>
    <scope>NUCLEOTIDE SEQUENCE [LARGE SCALE GENOMIC DNA]</scope>
    <source>
        <strain evidence="3">cv. DH55</strain>
    </source>
</reference>
<dbReference type="RefSeq" id="XP_010431496.1">
    <property type="nucleotide sequence ID" value="XM_010433194.1"/>
</dbReference>
<keyword evidence="1" id="KW-0694">RNA-binding</keyword>
<dbReference type="Pfam" id="PF19282">
    <property type="entry name" value="Exportin-T"/>
    <property type="match status" value="1"/>
</dbReference>
<dbReference type="InterPro" id="IPR011989">
    <property type="entry name" value="ARM-like"/>
</dbReference>